<dbReference type="Proteomes" id="UP000692954">
    <property type="component" value="Unassembled WGS sequence"/>
</dbReference>
<dbReference type="AlphaFoldDB" id="A0A8S1P9C0"/>
<dbReference type="OrthoDB" id="299256at2759"/>
<gene>
    <name evidence="1" type="ORF">PSON_ATCC_30995.1.T0720150</name>
</gene>
<name>A0A8S1P9C0_9CILI</name>
<comment type="caution">
    <text evidence="1">The sequence shown here is derived from an EMBL/GenBank/DDBJ whole genome shotgun (WGS) entry which is preliminary data.</text>
</comment>
<evidence type="ECO:0000313" key="2">
    <source>
        <dbReference type="Proteomes" id="UP000692954"/>
    </source>
</evidence>
<sequence length="513" mass="60521">MFKLTPSINSQRSTPKSIRRLSSINHSKGDILMNEYFNLPMISTKSTIGNNKNNGFKPNTISVIEDLNRNNHQYSQKNPNIPLKQLLGLTEKDQECQTQDLLEKYYQNKKIVQERNLEKRKQNRIQIEEKSSKQRCYSLYQTNVQNFDNSTESLKHSLRRYTKIEEDKYNSISLNQSTIINHFPLYQDQVIFNHQIKENERLRSSTNNSRRKLKAVFLFVFSSMVISKNYSLRKKEEKKTITLLNKKLQSCQKVINSNGIKSIEAQQQQFVQIISNKVVHYLKSQTYIDECNSIDEISNPIQNKDWKKLRVQCFSRLIYQNLELLTRECNIPELIKCQLIASLFKTSKQETSYFVGERCHFYQANKIHIEREQKLAIATEFLLFQIIIPNLLQIVNNLPTYNQKYKIQTQQIIVIIASLLHKQFVNRFQNMRKLKNPNGNMVYKKLSIQYQKDGLFCNEINIQQNTGDNNEVLEGLLQNEKLEQLEGLKPIWKEQLDTLFEKILQNVETLINF</sequence>
<dbReference type="EMBL" id="CAJJDN010000072">
    <property type="protein sequence ID" value="CAD8099690.1"/>
    <property type="molecule type" value="Genomic_DNA"/>
</dbReference>
<evidence type="ECO:0000313" key="1">
    <source>
        <dbReference type="EMBL" id="CAD8099690.1"/>
    </source>
</evidence>
<organism evidence="1 2">
    <name type="scientific">Paramecium sonneborni</name>
    <dbReference type="NCBI Taxonomy" id="65129"/>
    <lineage>
        <taxon>Eukaryota</taxon>
        <taxon>Sar</taxon>
        <taxon>Alveolata</taxon>
        <taxon>Ciliophora</taxon>
        <taxon>Intramacronucleata</taxon>
        <taxon>Oligohymenophorea</taxon>
        <taxon>Peniculida</taxon>
        <taxon>Parameciidae</taxon>
        <taxon>Paramecium</taxon>
    </lineage>
</organism>
<proteinExistence type="predicted"/>
<reference evidence="1" key="1">
    <citation type="submission" date="2021-01" db="EMBL/GenBank/DDBJ databases">
        <authorList>
            <consortium name="Genoscope - CEA"/>
            <person name="William W."/>
        </authorList>
    </citation>
    <scope>NUCLEOTIDE SEQUENCE</scope>
</reference>
<accession>A0A8S1P9C0</accession>
<protein>
    <submittedName>
        <fullName evidence="1">Uncharacterized protein</fullName>
    </submittedName>
</protein>
<keyword evidence="2" id="KW-1185">Reference proteome</keyword>